<proteinExistence type="evidence at transcript level"/>
<dbReference type="OrthoDB" id="8900217at2759"/>
<reference evidence="4" key="2">
    <citation type="journal article" date="2010" name="Mol. Immunol.">
        <title>Identification of six novel CC chemokines in gilthead seabream (Sparus aurata) implicated in the antiviral immune response.</title>
        <authorList>
            <person name="Cuesta A."/>
            <person name="Dios S."/>
            <person name="Figueras A."/>
            <person name="Novoa B."/>
            <person name="Esteban M.A."/>
            <person name="Meseguer J."/>
            <person name="Tafalla C."/>
        </authorList>
    </citation>
    <scope>NUCLEOTIDE SEQUENCE</scope>
</reference>
<dbReference type="Ensembl" id="ENSSAUT00010055291.1">
    <property type="protein sequence ID" value="ENSSAUP00010052588.1"/>
    <property type="gene ID" value="ENSSAUG00010021807.1"/>
</dbReference>
<gene>
    <name evidence="5" type="primary">LOC115581095</name>
</gene>
<dbReference type="AlphaFoldDB" id="D5J732"/>
<keyword evidence="6" id="KW-1185">Reference proteome</keyword>
<dbReference type="SMART" id="SM00199">
    <property type="entry name" value="SCY"/>
    <property type="match status" value="1"/>
</dbReference>
<evidence type="ECO:0000313" key="5">
    <source>
        <dbReference type="Ensembl" id="ENSSAUP00010052588.1"/>
    </source>
</evidence>
<dbReference type="SUPFAM" id="SSF54117">
    <property type="entry name" value="Interleukin 8-like chemokines"/>
    <property type="match status" value="1"/>
</dbReference>
<dbReference type="CTD" id="794891"/>
<keyword evidence="2" id="KW-0732">Signal</keyword>
<dbReference type="GeneID" id="115581095"/>
<dbReference type="OMA" id="SIDAMIF"/>
<dbReference type="Pfam" id="PF00048">
    <property type="entry name" value="IL8"/>
    <property type="match status" value="1"/>
</dbReference>
<evidence type="ECO:0000313" key="4">
    <source>
        <dbReference type="EMBL" id="ADE58982.1"/>
    </source>
</evidence>
<dbReference type="GO" id="GO:0006955">
    <property type="term" value="P:immune response"/>
    <property type="evidence" value="ECO:0007669"/>
    <property type="project" value="InterPro"/>
</dbReference>
<dbReference type="RefSeq" id="XP_030271809.1">
    <property type="nucleotide sequence ID" value="XM_030415949.1"/>
</dbReference>
<accession>D5J732</accession>
<dbReference type="EMBL" id="GU181390">
    <property type="protein sequence ID" value="ADE58982.1"/>
    <property type="molecule type" value="mRNA"/>
</dbReference>
<dbReference type="PANTHER" id="PTHR12015">
    <property type="entry name" value="SMALL INDUCIBLE CYTOKINE A"/>
    <property type="match status" value="1"/>
</dbReference>
<reference evidence="5" key="3">
    <citation type="submission" date="2021-04" db="EMBL/GenBank/DDBJ databases">
        <authorList>
            <consortium name="Wellcome Sanger Institute Data Sharing"/>
        </authorList>
    </citation>
    <scope>NUCLEOTIDE SEQUENCE [LARGE SCALE GENOMIC DNA]</scope>
</reference>
<evidence type="ECO:0000259" key="3">
    <source>
        <dbReference type="SMART" id="SM00199"/>
    </source>
</evidence>
<dbReference type="GO" id="GO:0005615">
    <property type="term" value="C:extracellular space"/>
    <property type="evidence" value="ECO:0007669"/>
    <property type="project" value="UniProtKB-KW"/>
</dbReference>
<protein>
    <submittedName>
        <fullName evidence="5">C-C motif chemokine 19-like</fullName>
    </submittedName>
    <submittedName>
        <fullName evidence="4">CC chemokine CK10</fullName>
    </submittedName>
</protein>
<reference evidence="5" key="4">
    <citation type="submission" date="2025-05" db="UniProtKB">
        <authorList>
            <consortium name="Ensembl"/>
        </authorList>
    </citation>
    <scope>IDENTIFICATION</scope>
</reference>
<feature type="signal peptide" evidence="2">
    <location>
        <begin position="1"/>
        <end position="25"/>
    </location>
</feature>
<evidence type="ECO:0000256" key="2">
    <source>
        <dbReference type="SAM" id="SignalP"/>
    </source>
</evidence>
<evidence type="ECO:0000313" key="6">
    <source>
        <dbReference type="Proteomes" id="UP000472265"/>
    </source>
</evidence>
<dbReference type="InterPro" id="IPR036048">
    <property type="entry name" value="Interleukin_8-like_sf"/>
</dbReference>
<dbReference type="PANTHER" id="PTHR12015:SF108">
    <property type="entry name" value="C-C MOTIF CHEMOKINE 20"/>
    <property type="match status" value="1"/>
</dbReference>
<evidence type="ECO:0000256" key="1">
    <source>
        <dbReference type="ARBA" id="ARBA00022514"/>
    </source>
</evidence>
<feature type="domain" description="Chemokine interleukin-8-like" evidence="3">
    <location>
        <begin position="28"/>
        <end position="88"/>
    </location>
</feature>
<dbReference type="GO" id="GO:0008009">
    <property type="term" value="F:chemokine activity"/>
    <property type="evidence" value="ECO:0007669"/>
    <property type="project" value="InterPro"/>
</dbReference>
<dbReference type="Proteomes" id="UP000472265">
    <property type="component" value="Chromosome 5"/>
</dbReference>
<feature type="chain" id="PRO_5044729812" evidence="2">
    <location>
        <begin position="26"/>
        <end position="111"/>
    </location>
</feature>
<dbReference type="Gene3D" id="2.40.50.40">
    <property type="match status" value="1"/>
</dbReference>
<organism evidence="4">
    <name type="scientific">Sparus aurata</name>
    <name type="common">Gilthead sea bream</name>
    <dbReference type="NCBI Taxonomy" id="8175"/>
    <lineage>
        <taxon>Eukaryota</taxon>
        <taxon>Metazoa</taxon>
        <taxon>Chordata</taxon>
        <taxon>Craniata</taxon>
        <taxon>Vertebrata</taxon>
        <taxon>Euteleostomi</taxon>
        <taxon>Actinopterygii</taxon>
        <taxon>Neopterygii</taxon>
        <taxon>Teleostei</taxon>
        <taxon>Neoteleostei</taxon>
        <taxon>Acanthomorphata</taxon>
        <taxon>Eupercaria</taxon>
        <taxon>Spariformes</taxon>
        <taxon>Sparidae</taxon>
        <taxon>Sparus</taxon>
    </lineage>
</organism>
<dbReference type="InterPro" id="IPR001811">
    <property type="entry name" value="Chemokine_IL8-like_dom"/>
</dbReference>
<sequence>MAPWGDAKLFFCILFITCCCTVTLAQVPMDCCLSVKNQTISQRLVANYHRQASGQGCTLAATILVTRSDFKLCVPAGEPWVFNVMKHVDSLRKHCKKVKYQGIRCTGVKPE</sequence>
<keyword evidence="1" id="KW-0202">Cytokine</keyword>
<dbReference type="InterPro" id="IPR039809">
    <property type="entry name" value="Chemokine_b/g/d"/>
</dbReference>
<dbReference type="GeneTree" id="ENSGT00730000112019"/>
<name>D5J732_SPAAU</name>
<reference evidence="4" key="1">
    <citation type="submission" date="2009-11" db="EMBL/GenBank/DDBJ databases">
        <authorList>
            <person name="Castellana B."/>
            <person name="Planas J."/>
            <person name="Figueras A."/>
            <person name="Novoa B."/>
        </authorList>
    </citation>
    <scope>NUCLEOTIDE SEQUENCE</scope>
</reference>